<organism evidence="2 3">
    <name type="scientific">Salana multivorans</name>
    <dbReference type="NCBI Taxonomy" id="120377"/>
    <lineage>
        <taxon>Bacteria</taxon>
        <taxon>Bacillati</taxon>
        <taxon>Actinomycetota</taxon>
        <taxon>Actinomycetes</taxon>
        <taxon>Micrococcales</taxon>
        <taxon>Beutenbergiaceae</taxon>
        <taxon>Salana</taxon>
    </lineage>
</organism>
<accession>A0A3N2D8K8</accession>
<keyword evidence="1" id="KW-0472">Membrane</keyword>
<protein>
    <recommendedName>
        <fullName evidence="4">ABC-2 type transport system permease protein</fullName>
    </recommendedName>
</protein>
<reference evidence="2 3" key="1">
    <citation type="submission" date="2018-11" db="EMBL/GenBank/DDBJ databases">
        <title>Sequencing the genomes of 1000 actinobacteria strains.</title>
        <authorList>
            <person name="Klenk H.-P."/>
        </authorList>
    </citation>
    <scope>NUCLEOTIDE SEQUENCE [LARGE SCALE GENOMIC DNA]</scope>
    <source>
        <strain evidence="2 3">DSM 13521</strain>
    </source>
</reference>
<evidence type="ECO:0000313" key="3">
    <source>
        <dbReference type="Proteomes" id="UP000275356"/>
    </source>
</evidence>
<dbReference type="EMBL" id="RKHQ01000001">
    <property type="protein sequence ID" value="ROR96117.1"/>
    <property type="molecule type" value="Genomic_DNA"/>
</dbReference>
<keyword evidence="3" id="KW-1185">Reference proteome</keyword>
<feature type="transmembrane region" description="Helical" evidence="1">
    <location>
        <begin position="223"/>
        <end position="242"/>
    </location>
</feature>
<keyword evidence="1" id="KW-1133">Transmembrane helix</keyword>
<feature type="transmembrane region" description="Helical" evidence="1">
    <location>
        <begin position="173"/>
        <end position="192"/>
    </location>
</feature>
<dbReference type="AlphaFoldDB" id="A0A3N2D8K8"/>
<evidence type="ECO:0008006" key="4">
    <source>
        <dbReference type="Google" id="ProtNLM"/>
    </source>
</evidence>
<sequence>MRRALAAELDKLRTLPIVLLTVLGTVLAGAVLGAALAASAVDGGWDVDAVDATLQAVPFVQAGFVLLGVLPVAHEYAGSQIRTSLAAVPDRSLLLVAKTAATLLVACVTAVGTVAATLAAAWVVLDRAAGDSSDGAGSDGGPGEVVRSAAGAAGYLVLIAMLALAVALLLRHLVPALVGTLALVLVVSPLLAMRTDVARWLPDRAAQQLYDASDTVLTPGTGALVALGWVVAIGAVGGARLVRRDA</sequence>
<feature type="transmembrane region" description="Helical" evidence="1">
    <location>
        <begin position="145"/>
        <end position="166"/>
    </location>
</feature>
<dbReference type="RefSeq" id="WP_123738341.1">
    <property type="nucleotide sequence ID" value="NZ_RKHQ01000001.1"/>
</dbReference>
<evidence type="ECO:0000313" key="2">
    <source>
        <dbReference type="EMBL" id="ROR96117.1"/>
    </source>
</evidence>
<comment type="caution">
    <text evidence="2">The sequence shown here is derived from an EMBL/GenBank/DDBJ whole genome shotgun (WGS) entry which is preliminary data.</text>
</comment>
<evidence type="ECO:0000256" key="1">
    <source>
        <dbReference type="SAM" id="Phobius"/>
    </source>
</evidence>
<dbReference type="Proteomes" id="UP000275356">
    <property type="component" value="Unassembled WGS sequence"/>
</dbReference>
<proteinExistence type="predicted"/>
<gene>
    <name evidence="2" type="ORF">EDD28_0693</name>
</gene>
<feature type="transmembrane region" description="Helical" evidence="1">
    <location>
        <begin position="93"/>
        <end position="125"/>
    </location>
</feature>
<keyword evidence="1" id="KW-0812">Transmembrane</keyword>
<feature type="transmembrane region" description="Helical" evidence="1">
    <location>
        <begin position="53"/>
        <end position="73"/>
    </location>
</feature>
<dbReference type="OrthoDB" id="3400154at2"/>
<name>A0A3N2D8K8_9MICO</name>